<dbReference type="InterPro" id="IPR002220">
    <property type="entry name" value="DapA-like"/>
</dbReference>
<dbReference type="AlphaFoldDB" id="A0A853G3Q4"/>
<dbReference type="PIRSF" id="PIRSF001365">
    <property type="entry name" value="DHDPS"/>
    <property type="match status" value="1"/>
</dbReference>
<accession>A0A853G3Q4</accession>
<name>A0A853G3Q4_9BURK</name>
<gene>
    <name evidence="4" type="ORF">H0A72_07450</name>
</gene>
<dbReference type="SMART" id="SM01130">
    <property type="entry name" value="DHDPS"/>
    <property type="match status" value="1"/>
</dbReference>
<evidence type="ECO:0000256" key="3">
    <source>
        <dbReference type="PIRSR" id="PIRSR001365-1"/>
    </source>
</evidence>
<dbReference type="EMBL" id="JACCEM010000003">
    <property type="protein sequence ID" value="NYT49146.1"/>
    <property type="molecule type" value="Genomic_DNA"/>
</dbReference>
<protein>
    <submittedName>
        <fullName evidence="4">Dihydrodipicolinate synthase family protein</fullName>
    </submittedName>
</protein>
<dbReference type="Gene3D" id="3.20.20.70">
    <property type="entry name" value="Aldolase class I"/>
    <property type="match status" value="1"/>
</dbReference>
<keyword evidence="5" id="KW-1185">Reference proteome</keyword>
<organism evidence="4 5">
    <name type="scientific">Parapusillimonas granuli</name>
    <dbReference type="NCBI Taxonomy" id="380911"/>
    <lineage>
        <taxon>Bacteria</taxon>
        <taxon>Pseudomonadati</taxon>
        <taxon>Pseudomonadota</taxon>
        <taxon>Betaproteobacteria</taxon>
        <taxon>Burkholderiales</taxon>
        <taxon>Alcaligenaceae</taxon>
        <taxon>Parapusillimonas</taxon>
    </lineage>
</organism>
<evidence type="ECO:0000256" key="1">
    <source>
        <dbReference type="ARBA" id="ARBA00023239"/>
    </source>
</evidence>
<evidence type="ECO:0000313" key="4">
    <source>
        <dbReference type="EMBL" id="NYT49146.1"/>
    </source>
</evidence>
<dbReference type="PANTHER" id="PTHR12128">
    <property type="entry name" value="DIHYDRODIPICOLINATE SYNTHASE"/>
    <property type="match status" value="1"/>
</dbReference>
<evidence type="ECO:0000313" key="5">
    <source>
        <dbReference type="Proteomes" id="UP000559809"/>
    </source>
</evidence>
<dbReference type="PANTHER" id="PTHR12128:SF72">
    <property type="entry name" value="DIHYDRODIPICOLINATE SYNTHASE"/>
    <property type="match status" value="1"/>
</dbReference>
<dbReference type="SUPFAM" id="SSF51569">
    <property type="entry name" value="Aldolase"/>
    <property type="match status" value="1"/>
</dbReference>
<dbReference type="InterPro" id="IPR013785">
    <property type="entry name" value="Aldolase_TIM"/>
</dbReference>
<feature type="active site" description="Schiff-base intermediate with substrate" evidence="3">
    <location>
        <position position="172"/>
    </location>
</feature>
<evidence type="ECO:0000256" key="2">
    <source>
        <dbReference type="PIRNR" id="PIRNR001365"/>
    </source>
</evidence>
<feature type="active site" description="Proton donor/acceptor" evidence="3">
    <location>
        <position position="143"/>
    </location>
</feature>
<reference evidence="4 5" key="1">
    <citation type="submission" date="2020-07" db="EMBL/GenBank/DDBJ databases">
        <title>Taxonomic revisions and descriptions of new bacterial species based on genomic comparisons in the high-G+C-content subgroup of the family Alcaligenaceae.</title>
        <authorList>
            <person name="Szabo A."/>
            <person name="Felfoldi T."/>
        </authorList>
    </citation>
    <scope>NUCLEOTIDE SEQUENCE [LARGE SCALE GENOMIC DNA]</scope>
    <source>
        <strain evidence="4 5">LMG 24012</strain>
    </source>
</reference>
<dbReference type="Pfam" id="PF00701">
    <property type="entry name" value="DHDPS"/>
    <property type="match status" value="1"/>
</dbReference>
<proteinExistence type="inferred from homology"/>
<comment type="similarity">
    <text evidence="2">Belongs to the DapA family.</text>
</comment>
<dbReference type="Proteomes" id="UP000559809">
    <property type="component" value="Unassembled WGS sequence"/>
</dbReference>
<keyword evidence="1 2" id="KW-0456">Lyase</keyword>
<comment type="caution">
    <text evidence="4">The sequence shown here is derived from an EMBL/GenBank/DDBJ whole genome shotgun (WGS) entry which is preliminary data.</text>
</comment>
<sequence length="309" mass="32661">MFTSKKASFNGIYAATICPFTADGGIDEEALAAHLREVSSVDGIVGLLINGHAGENFSLNRHEKKRVVEIAHEVCGERSILVNGINAENSHDARLETAEAREAGADIALIFPPFSWALSHTTEMAVQHHVIANEAAQMPIMLYQAGVNAGAMAYSHATLEALVRLPNVVGIKEGSWETSAYEGNRALVKRVAPQVAVMASGDEHLLTCFVLGSEGSLVSLAIVIPEVIVALDRAVRAGDLAQAQALNARIYPLAKAIYGTSPGGYANARLKACLKLLGRIKNDAARAPIGILPKNEIASLELALKAAGL</sequence>
<dbReference type="GO" id="GO:0008840">
    <property type="term" value="F:4-hydroxy-tetrahydrodipicolinate synthase activity"/>
    <property type="evidence" value="ECO:0007669"/>
    <property type="project" value="TreeGrafter"/>
</dbReference>
<dbReference type="CDD" id="cd00408">
    <property type="entry name" value="DHDPS-like"/>
    <property type="match status" value="1"/>
</dbReference>
<dbReference type="RefSeq" id="WP_180154429.1">
    <property type="nucleotide sequence ID" value="NZ_JACCEM010000003.1"/>
</dbReference>